<sequence>MSRLTCKEEPYDNEEWKDVRIGLADGMEVKAHRAILGEQCKFFAKMLKRDVFKMLQFHLEVYAFAKFIIAAVLAKKSREKIMKILKQAWEEALPLARKFMGKFLKEIARQNKEKEEKLRETKRRICSLEARYKRSFKQQKSRIRSLKAQVLVKETYRCPRCENIIELVMPERHAPVACYRCRVSRVPTSWKRYLQD</sequence>
<evidence type="ECO:0000313" key="3">
    <source>
        <dbReference type="Proteomes" id="UP000774617"/>
    </source>
</evidence>
<dbReference type="InterPro" id="IPR000210">
    <property type="entry name" value="BTB/POZ_dom"/>
</dbReference>
<proteinExistence type="predicted"/>
<gene>
    <name evidence="2" type="ORF">B0J12DRAFT_742565</name>
</gene>
<dbReference type="InterPro" id="IPR011333">
    <property type="entry name" value="SKP1/BTB/POZ_sf"/>
</dbReference>
<accession>A0ABQ8G3Y8</accession>
<evidence type="ECO:0000313" key="2">
    <source>
        <dbReference type="EMBL" id="KAH7043981.1"/>
    </source>
</evidence>
<protein>
    <recommendedName>
        <fullName evidence="1">BTB domain-containing protein</fullName>
    </recommendedName>
</protein>
<comment type="caution">
    <text evidence="2">The sequence shown here is derived from an EMBL/GenBank/DDBJ whole genome shotgun (WGS) entry which is preliminary data.</text>
</comment>
<reference evidence="2 3" key="1">
    <citation type="journal article" date="2021" name="Nat. Commun.">
        <title>Genetic determinants of endophytism in the Arabidopsis root mycobiome.</title>
        <authorList>
            <person name="Mesny F."/>
            <person name="Miyauchi S."/>
            <person name="Thiergart T."/>
            <person name="Pickel B."/>
            <person name="Atanasova L."/>
            <person name="Karlsson M."/>
            <person name="Huettel B."/>
            <person name="Barry K.W."/>
            <person name="Haridas S."/>
            <person name="Chen C."/>
            <person name="Bauer D."/>
            <person name="Andreopoulos W."/>
            <person name="Pangilinan J."/>
            <person name="LaButti K."/>
            <person name="Riley R."/>
            <person name="Lipzen A."/>
            <person name="Clum A."/>
            <person name="Drula E."/>
            <person name="Henrissat B."/>
            <person name="Kohler A."/>
            <person name="Grigoriev I.V."/>
            <person name="Martin F.M."/>
            <person name="Hacquard S."/>
        </authorList>
    </citation>
    <scope>NUCLEOTIDE SEQUENCE [LARGE SCALE GENOMIC DNA]</scope>
    <source>
        <strain evidence="2 3">MPI-SDFR-AT-0080</strain>
    </source>
</reference>
<dbReference type="CDD" id="cd18186">
    <property type="entry name" value="BTB_POZ_ZBTB_KLHL-like"/>
    <property type="match status" value="1"/>
</dbReference>
<name>A0ABQ8G3Y8_9PEZI</name>
<dbReference type="PROSITE" id="PS50097">
    <property type="entry name" value="BTB"/>
    <property type="match status" value="1"/>
</dbReference>
<keyword evidence="3" id="KW-1185">Reference proteome</keyword>
<dbReference type="EMBL" id="JAGTJR010000021">
    <property type="protein sequence ID" value="KAH7043981.1"/>
    <property type="molecule type" value="Genomic_DNA"/>
</dbReference>
<evidence type="ECO:0000259" key="1">
    <source>
        <dbReference type="PROSITE" id="PS50097"/>
    </source>
</evidence>
<organism evidence="2 3">
    <name type="scientific">Macrophomina phaseolina</name>
    <dbReference type="NCBI Taxonomy" id="35725"/>
    <lineage>
        <taxon>Eukaryota</taxon>
        <taxon>Fungi</taxon>
        <taxon>Dikarya</taxon>
        <taxon>Ascomycota</taxon>
        <taxon>Pezizomycotina</taxon>
        <taxon>Dothideomycetes</taxon>
        <taxon>Dothideomycetes incertae sedis</taxon>
        <taxon>Botryosphaeriales</taxon>
        <taxon>Botryosphaeriaceae</taxon>
        <taxon>Macrophomina</taxon>
    </lineage>
</organism>
<feature type="domain" description="BTB" evidence="1">
    <location>
        <begin position="17"/>
        <end position="97"/>
    </location>
</feature>
<dbReference type="Proteomes" id="UP000774617">
    <property type="component" value="Unassembled WGS sequence"/>
</dbReference>
<dbReference type="Gene3D" id="3.30.710.10">
    <property type="entry name" value="Potassium Channel Kv1.1, Chain A"/>
    <property type="match status" value="1"/>
</dbReference>